<comment type="caution">
    <text evidence="2">The sequence shown here is derived from an EMBL/GenBank/DDBJ whole genome shotgun (WGS) entry which is preliminary data.</text>
</comment>
<dbReference type="RefSeq" id="WP_378404592.1">
    <property type="nucleotide sequence ID" value="NZ_JBHTCS010000012.1"/>
</dbReference>
<sequence>MTSRRTTRARDIDRSNTCTLLDAGYGEGQLDFEEHKSRTAAAMSARTLGELESLVTDLQLPAALTDTLPEPEPASPRRLPLKAGIAAAAVAVAAVALVQLNRDGPDPAPAAAAPLVPAPAAPAPAPPDAYSDVAPVVITPIDTLTAGGIEQFRDKFRKKFGDTLVYDVNFFDDYVSITRMMPGQPDREQDYSFRGGFQADTATSHSGDEPPFDLASVDLNALAGHLLGAAESLHVPGGTISHIRMEVEDGDPQVTVFVGNDATGASGHMYLRPNGEIAAVYPYSPTG</sequence>
<dbReference type="PANTHER" id="PTHR40763:SF4">
    <property type="entry name" value="DUF1707 DOMAIN-CONTAINING PROTEIN"/>
    <property type="match status" value="1"/>
</dbReference>
<reference evidence="3" key="1">
    <citation type="journal article" date="2019" name="Int. J. Syst. Evol. Microbiol.">
        <title>The Global Catalogue of Microorganisms (GCM) 10K type strain sequencing project: providing services to taxonomists for standard genome sequencing and annotation.</title>
        <authorList>
            <consortium name="The Broad Institute Genomics Platform"/>
            <consortium name="The Broad Institute Genome Sequencing Center for Infectious Disease"/>
            <person name="Wu L."/>
            <person name="Ma J."/>
        </authorList>
    </citation>
    <scope>NUCLEOTIDE SEQUENCE [LARGE SCALE GENOMIC DNA]</scope>
    <source>
        <strain evidence="3">ICMP 19430</strain>
    </source>
</reference>
<evidence type="ECO:0000259" key="1">
    <source>
        <dbReference type="Pfam" id="PF08044"/>
    </source>
</evidence>
<feature type="domain" description="DUF1707" evidence="1">
    <location>
        <begin position="7"/>
        <end position="59"/>
    </location>
</feature>
<gene>
    <name evidence="2" type="ORF">ACFQS9_11445</name>
</gene>
<protein>
    <submittedName>
        <fullName evidence="2">DUF1707 domain-containing protein</fullName>
    </submittedName>
</protein>
<dbReference type="Pfam" id="PF08044">
    <property type="entry name" value="DUF1707"/>
    <property type="match status" value="1"/>
</dbReference>
<evidence type="ECO:0000313" key="2">
    <source>
        <dbReference type="EMBL" id="MFC7448501.1"/>
    </source>
</evidence>
<accession>A0ABW2RXF4</accession>
<dbReference type="EMBL" id="JBHTCS010000012">
    <property type="protein sequence ID" value="MFC7448501.1"/>
    <property type="molecule type" value="Genomic_DNA"/>
</dbReference>
<dbReference type="Proteomes" id="UP001596484">
    <property type="component" value="Unassembled WGS sequence"/>
</dbReference>
<dbReference type="InterPro" id="IPR012551">
    <property type="entry name" value="DUF1707_SHOCT-like"/>
</dbReference>
<proteinExistence type="predicted"/>
<dbReference type="PANTHER" id="PTHR40763">
    <property type="entry name" value="MEMBRANE PROTEIN-RELATED"/>
    <property type="match status" value="1"/>
</dbReference>
<keyword evidence="3" id="KW-1185">Reference proteome</keyword>
<evidence type="ECO:0000313" key="3">
    <source>
        <dbReference type="Proteomes" id="UP001596484"/>
    </source>
</evidence>
<organism evidence="2 3">
    <name type="scientific">Rhodococcus daqingensis</name>
    <dbReference type="NCBI Taxonomy" id="2479363"/>
    <lineage>
        <taxon>Bacteria</taxon>
        <taxon>Bacillati</taxon>
        <taxon>Actinomycetota</taxon>
        <taxon>Actinomycetes</taxon>
        <taxon>Mycobacteriales</taxon>
        <taxon>Nocardiaceae</taxon>
        <taxon>Rhodococcus</taxon>
    </lineage>
</organism>
<name>A0ABW2RXF4_9NOCA</name>